<dbReference type="InParanoid" id="T0PUQ6"/>
<dbReference type="InterPro" id="IPR001878">
    <property type="entry name" value="Znf_CCHC"/>
</dbReference>
<evidence type="ECO:0000256" key="2">
    <source>
        <dbReference type="SAM" id="MobiDB-lite"/>
    </source>
</evidence>
<evidence type="ECO:0000313" key="4">
    <source>
        <dbReference type="EMBL" id="EQC24735.1"/>
    </source>
</evidence>
<evidence type="ECO:0000256" key="1">
    <source>
        <dbReference type="PROSITE-ProRule" id="PRU00047"/>
    </source>
</evidence>
<reference evidence="4 5" key="1">
    <citation type="submission" date="2012-04" db="EMBL/GenBank/DDBJ databases">
        <title>The Genome Sequence of Saprolegnia declina VS20.</title>
        <authorList>
            <consortium name="The Broad Institute Genome Sequencing Platform"/>
            <person name="Russ C."/>
            <person name="Nusbaum C."/>
            <person name="Tyler B."/>
            <person name="van West P."/>
            <person name="Dieguez-Uribeondo J."/>
            <person name="de Bruijn I."/>
            <person name="Tripathy S."/>
            <person name="Jiang R."/>
            <person name="Young S.K."/>
            <person name="Zeng Q."/>
            <person name="Gargeya S."/>
            <person name="Fitzgerald M."/>
            <person name="Haas B."/>
            <person name="Abouelleil A."/>
            <person name="Alvarado L."/>
            <person name="Arachchi H.M."/>
            <person name="Berlin A."/>
            <person name="Chapman S.B."/>
            <person name="Goldberg J."/>
            <person name="Griggs A."/>
            <person name="Gujja S."/>
            <person name="Hansen M."/>
            <person name="Howarth C."/>
            <person name="Imamovic A."/>
            <person name="Larimer J."/>
            <person name="McCowen C."/>
            <person name="Montmayeur A."/>
            <person name="Murphy C."/>
            <person name="Neiman D."/>
            <person name="Pearson M."/>
            <person name="Priest M."/>
            <person name="Roberts A."/>
            <person name="Saif S."/>
            <person name="Shea T."/>
            <person name="Sisk P."/>
            <person name="Sykes S."/>
            <person name="Wortman J."/>
            <person name="Nusbaum C."/>
            <person name="Birren B."/>
        </authorList>
    </citation>
    <scope>NUCLEOTIDE SEQUENCE [LARGE SCALE GENOMIC DNA]</scope>
    <source>
        <strain evidence="4 5">VS20</strain>
    </source>
</reference>
<name>T0PUQ6_SAPDV</name>
<keyword evidence="5" id="KW-1185">Reference proteome</keyword>
<dbReference type="Proteomes" id="UP000030762">
    <property type="component" value="Unassembled WGS sequence"/>
</dbReference>
<keyword evidence="1" id="KW-0863">Zinc-finger</keyword>
<dbReference type="AlphaFoldDB" id="T0PUQ6"/>
<feature type="compositionally biased region" description="Low complexity" evidence="2">
    <location>
        <begin position="477"/>
        <end position="486"/>
    </location>
</feature>
<keyword evidence="1" id="KW-0862">Zinc</keyword>
<dbReference type="eggNOG" id="ENOG502SS5N">
    <property type="taxonomic scope" value="Eukaryota"/>
</dbReference>
<organism evidence="4 5">
    <name type="scientific">Saprolegnia diclina (strain VS20)</name>
    <dbReference type="NCBI Taxonomy" id="1156394"/>
    <lineage>
        <taxon>Eukaryota</taxon>
        <taxon>Sar</taxon>
        <taxon>Stramenopiles</taxon>
        <taxon>Oomycota</taxon>
        <taxon>Saprolegniomycetes</taxon>
        <taxon>Saprolegniales</taxon>
        <taxon>Saprolegniaceae</taxon>
        <taxon>Saprolegnia</taxon>
    </lineage>
</organism>
<protein>
    <recommendedName>
        <fullName evidence="3">CCHC-type domain-containing protein</fullName>
    </recommendedName>
</protein>
<dbReference type="VEuPathDB" id="FungiDB:SDRG_17372"/>
<evidence type="ECO:0000259" key="3">
    <source>
        <dbReference type="PROSITE" id="PS50158"/>
    </source>
</evidence>
<feature type="compositionally biased region" description="Basic and acidic residues" evidence="2">
    <location>
        <begin position="241"/>
        <end position="264"/>
    </location>
</feature>
<dbReference type="OMA" id="WEWIMAT"/>
<keyword evidence="1" id="KW-0479">Metal-binding</keyword>
<gene>
    <name evidence="4" type="ORF">SDRG_17372</name>
</gene>
<dbReference type="SUPFAM" id="SSF56672">
    <property type="entry name" value="DNA/RNA polymerases"/>
    <property type="match status" value="1"/>
</dbReference>
<sequence length="695" mass="77517">MTKGALAGWSTDGDGPSRTGFMVSTIDFPPIESLGRKYLIKWKEKRDEYDKAMREHSKATGVPVKVHNKKWIDSIKRSLLETVCTLKWNIDVDGLKENEFQRRLMEIMSERPKDYTHSSEDYIAFFKELKIGHVVEDDVFEVVANFITDVSEIIKAHALQEDMTLKGPRRIILSTITDRLEPVQLREKMRDMLRIHKFDSLCAYAKPLEKHLTTLMEAKKFSSPFEEGAKRKDREDDETERDAVKARKLLDEGKEPFQGEKDDSPAAPEPGDPPGGAAKKGGAKDKTCWACKEKGHTVHECPTVKDEDEKGKIIRETLKKNKTFRAMAGASATHLLTLGSKLQVPYCPDTGADLNIIPRSMVDKLSAVCPNIRVKPLATPIHCMGCNGNGFTAKDSVDIKLQIQTAAGPVNIPGAQTCYVVDDGEEFLLSNATLKSIGIDIDRLLEQLAARQFDDDGHDLATDDDDDACARVPPRPTSGTSGVPVVPVSTTAETRRVVDARASEAVVGRLPFEAVAGLKISIDEATAQGFPAEMRNRLWRIVTKHDVWRTAFDPRDPPAMVAQFGIKLVPQKAQFFYTEVKWCGRTLNADGVKHDPDRIKARCDIPYPMNAGESQQVIFAPDKEWKAYPRGKMALWAGIMGAFRYVIEHIDGIHNLWTDMMSRWGHRGPATRNSAEQVPSGLIYKNYPISSASSD</sequence>
<dbReference type="GO" id="GO:0008270">
    <property type="term" value="F:zinc ion binding"/>
    <property type="evidence" value="ECO:0007669"/>
    <property type="project" value="UniProtKB-KW"/>
</dbReference>
<dbReference type="RefSeq" id="XP_008621836.1">
    <property type="nucleotide sequence ID" value="XM_008623614.1"/>
</dbReference>
<feature type="region of interest" description="Disordered" evidence="2">
    <location>
        <begin position="224"/>
        <end position="281"/>
    </location>
</feature>
<dbReference type="GeneID" id="19958099"/>
<dbReference type="OrthoDB" id="79320at2759"/>
<feature type="domain" description="CCHC-type" evidence="3">
    <location>
        <begin position="288"/>
        <end position="302"/>
    </location>
</feature>
<dbReference type="InterPro" id="IPR043502">
    <property type="entry name" value="DNA/RNA_pol_sf"/>
</dbReference>
<feature type="region of interest" description="Disordered" evidence="2">
    <location>
        <begin position="456"/>
        <end position="486"/>
    </location>
</feature>
<dbReference type="Gene3D" id="4.10.60.10">
    <property type="entry name" value="Zinc finger, CCHC-type"/>
    <property type="match status" value="1"/>
</dbReference>
<accession>T0PUQ6</accession>
<dbReference type="InterPro" id="IPR036875">
    <property type="entry name" value="Znf_CCHC_sf"/>
</dbReference>
<evidence type="ECO:0000313" key="5">
    <source>
        <dbReference type="Proteomes" id="UP000030762"/>
    </source>
</evidence>
<proteinExistence type="predicted"/>
<dbReference type="PROSITE" id="PS50158">
    <property type="entry name" value="ZF_CCHC"/>
    <property type="match status" value="1"/>
</dbReference>
<dbReference type="GO" id="GO:0003676">
    <property type="term" value="F:nucleic acid binding"/>
    <property type="evidence" value="ECO:0007669"/>
    <property type="project" value="InterPro"/>
</dbReference>
<dbReference type="SUPFAM" id="SSF57756">
    <property type="entry name" value="Retrovirus zinc finger-like domains"/>
    <property type="match status" value="1"/>
</dbReference>
<dbReference type="EMBL" id="JH767436">
    <property type="protein sequence ID" value="EQC24735.1"/>
    <property type="molecule type" value="Genomic_DNA"/>
</dbReference>
<dbReference type="STRING" id="1156394.T0PUQ6"/>